<comment type="function">
    <text evidence="3">Regulates mitochondrial small subunit maturation by controlling 15S rRNA 5'-end processing. Localizes to the 5' precursor of the 15S rRNA in a position that is subsequently occupied by mS47 in the mature yeast mtSSU. Uses structure and sequence-specific RNA recognition, binding to a single-stranded region of the precursor and specifically recognizing bases -6 to -1. The exchange of Ccm1 for mS47 is coupled to the irreversible removal of precursor rRNA that is accompanied by conformational changes of the mitoribosomal proteins uS5m and mS26. These conformational changes signal completion of 5'-end rRNA processing through protection of the mature 5'-end of the 15S rRNA and stabilization of mS47. The removal of the 5' precursor together with the dissociation of Ccm1 may be catalyzed by the 5'-3' exoribonuclease Pet127. Involved in the specific removal of group I introns in mitochondrial encoded transcripts.</text>
</comment>
<accession>A0AAD7D9B6</accession>
<evidence type="ECO:0000256" key="6">
    <source>
        <dbReference type="SAM" id="MobiDB-lite"/>
    </source>
</evidence>
<gene>
    <name evidence="7" type="ORF">B0H17DRAFT_1332936</name>
</gene>
<feature type="region of interest" description="Disordered" evidence="6">
    <location>
        <begin position="97"/>
        <end position="218"/>
    </location>
</feature>
<evidence type="ECO:0000256" key="4">
    <source>
        <dbReference type="ARBA" id="ARBA00044511"/>
    </source>
</evidence>
<comment type="caution">
    <text evidence="7">The sequence shown here is derived from an EMBL/GenBank/DDBJ whole genome shotgun (WGS) entry which is preliminary data.</text>
</comment>
<comment type="subunit">
    <text evidence="4">Binds to mitochondrial small subunit 15S rRNA.</text>
</comment>
<comment type="similarity">
    <text evidence="1">Belongs to the CCM1 family.</text>
</comment>
<feature type="repeat" description="PPR" evidence="5">
    <location>
        <begin position="796"/>
        <end position="830"/>
    </location>
</feature>
<dbReference type="EMBL" id="JARKIE010000099">
    <property type="protein sequence ID" value="KAJ7686084.1"/>
    <property type="molecule type" value="Genomic_DNA"/>
</dbReference>
<dbReference type="PROSITE" id="PS51375">
    <property type="entry name" value="PPR"/>
    <property type="match status" value="2"/>
</dbReference>
<dbReference type="Pfam" id="PF01535">
    <property type="entry name" value="PPR"/>
    <property type="match status" value="2"/>
</dbReference>
<dbReference type="Gene3D" id="1.25.40.10">
    <property type="entry name" value="Tetratricopeptide repeat domain"/>
    <property type="match status" value="3"/>
</dbReference>
<dbReference type="InterPro" id="IPR002885">
    <property type="entry name" value="PPR_rpt"/>
</dbReference>
<name>A0AAD7D9B6_MYCRO</name>
<sequence length="1192" mass="134313">MVEPAATIVFNTLLQGRSTLGHPSSIYSVSRVVSRSLTPGFFNPQPRRVKGKERMPDHTRPDVLSAYSARCKEWSCRMRVSIWCADPKTADEAEIRRAPRRARKTSALPRGRGLALPVLHRGQTRHASHTSERPFPDSDPPSSNADTSALDPPTEASANGSLESSDAPVEDVEVLPEIPAPSEPPLDDISETDSPPTAETESAPPAPVPDPPPPRHVDSSVLQADVRYLQSLIAEPQDRFQLEKTWHAYEVVQTHGGLSFLSVEELLTLADKLLDFVELRNQTDELEELHKWGERVRRMLEELGTLLVPAQNGTRHSLRARALALEGELQKSLDIIHSQRSDYELFHTTLRVYESVLVSTWRHFDRIRALEFLILEWKVIGSYLLTETSRVHAGSGLVASAGASLRETSFAIVSGISLPALVLADKEGDWDEKSRKHLGELMIEAFFRAKLPMESVDILREMTRQELKPALHLPLHLVRALARENLYDDAHTIFSTLAHAGTTHEYLFTGLYLHAHEGQDQEAEEYFNRITDAGWQNSKDVLQLMYAYAVQGQTQKTLEIFQEFFPEDAYGVPTNSPLIEHFTVGIFAHAQRGDFGETGLWLNLLSKAGMQPDAYVFTTILKSLALQGNLDDIASVLDQMRAAGCPPNLVTYTTVMTLLAHRKDPASTEAIYVRALSDGIVPDSMMIATLMNAHIEAGSWKGVIRAFDFVASSPSAKLTIGIYNLLLKAYIQIGAPFRIVSRIFNQLERLRIRPDGYTFALLIQSACDARQMDTAAKIFLEMERLAEHWGSSRHITTWALTIIMSGFLRRGDHDEAMTVYQDMVTRGLKPNAVTYGVIIGSYGRAGTAESFELAEKFIKELTAQDPEARTWDTPPHGRLSARDHLYLPLLQAYASRHQIEELERVFGQMLDDGGEPTLSILNTMLDAYARVGDVANVLAVWRQIFTLGIKYSTIPLFEADSTGQRAATMHSFIANVWKTFQAHGLSFSADNWNELALALAYAGELERCFEVLEKVLLPYHRRSNRLRQERDPNPDSPLSLDVAPANVRPLETPLVGKARSAATKWTRFHRRAVDQFEDPQYADDLAYHLHVLHRISPMWNTWLPRHDLLRKLFDALLRLRAGYPVDAEERDADEIARDPEELSARRADAETRLRAIYEAYPDAVRSVDRFELRERRRLGRWFTKVYTWAANR</sequence>
<dbReference type="Pfam" id="PF13041">
    <property type="entry name" value="PPR_2"/>
    <property type="match status" value="1"/>
</dbReference>
<dbReference type="Pfam" id="PF13812">
    <property type="entry name" value="PPR_3"/>
    <property type="match status" value="1"/>
</dbReference>
<keyword evidence="8" id="KW-1185">Reference proteome</keyword>
<feature type="repeat" description="PPR" evidence="5">
    <location>
        <begin position="613"/>
        <end position="647"/>
    </location>
</feature>
<dbReference type="PANTHER" id="PTHR47936:SF1">
    <property type="entry name" value="PENTATRICOPEPTIDE REPEAT-CONTAINING PROTEIN GUN1, CHLOROPLASTIC"/>
    <property type="match status" value="1"/>
</dbReference>
<feature type="compositionally biased region" description="Low complexity" evidence="6">
    <location>
        <begin position="194"/>
        <end position="203"/>
    </location>
</feature>
<proteinExistence type="inferred from homology"/>
<dbReference type="AlphaFoldDB" id="A0AAD7D9B6"/>
<evidence type="ECO:0000256" key="3">
    <source>
        <dbReference type="ARBA" id="ARBA00044493"/>
    </source>
</evidence>
<dbReference type="InterPro" id="IPR011990">
    <property type="entry name" value="TPR-like_helical_dom_sf"/>
</dbReference>
<evidence type="ECO:0000313" key="7">
    <source>
        <dbReference type="EMBL" id="KAJ7686084.1"/>
    </source>
</evidence>
<evidence type="ECO:0000313" key="8">
    <source>
        <dbReference type="Proteomes" id="UP001221757"/>
    </source>
</evidence>
<reference evidence="7" key="1">
    <citation type="submission" date="2023-03" db="EMBL/GenBank/DDBJ databases">
        <title>Massive genome expansion in bonnet fungi (Mycena s.s.) driven by repeated elements and novel gene families across ecological guilds.</title>
        <authorList>
            <consortium name="Lawrence Berkeley National Laboratory"/>
            <person name="Harder C.B."/>
            <person name="Miyauchi S."/>
            <person name="Viragh M."/>
            <person name="Kuo A."/>
            <person name="Thoen E."/>
            <person name="Andreopoulos B."/>
            <person name="Lu D."/>
            <person name="Skrede I."/>
            <person name="Drula E."/>
            <person name="Henrissat B."/>
            <person name="Morin E."/>
            <person name="Kohler A."/>
            <person name="Barry K."/>
            <person name="LaButti K."/>
            <person name="Morin E."/>
            <person name="Salamov A."/>
            <person name="Lipzen A."/>
            <person name="Mereny Z."/>
            <person name="Hegedus B."/>
            <person name="Baldrian P."/>
            <person name="Stursova M."/>
            <person name="Weitz H."/>
            <person name="Taylor A."/>
            <person name="Grigoriev I.V."/>
            <person name="Nagy L.G."/>
            <person name="Martin F."/>
            <person name="Kauserud H."/>
        </authorList>
    </citation>
    <scope>NUCLEOTIDE SEQUENCE</scope>
    <source>
        <strain evidence="7">CBHHK067</strain>
    </source>
</reference>
<dbReference type="Proteomes" id="UP001221757">
    <property type="component" value="Unassembled WGS sequence"/>
</dbReference>
<organism evidence="7 8">
    <name type="scientific">Mycena rosella</name>
    <name type="common">Pink bonnet</name>
    <name type="synonym">Agaricus rosellus</name>
    <dbReference type="NCBI Taxonomy" id="1033263"/>
    <lineage>
        <taxon>Eukaryota</taxon>
        <taxon>Fungi</taxon>
        <taxon>Dikarya</taxon>
        <taxon>Basidiomycota</taxon>
        <taxon>Agaricomycotina</taxon>
        <taxon>Agaricomycetes</taxon>
        <taxon>Agaricomycetidae</taxon>
        <taxon>Agaricales</taxon>
        <taxon>Marasmiineae</taxon>
        <taxon>Mycenaceae</taxon>
        <taxon>Mycena</taxon>
    </lineage>
</organism>
<keyword evidence="2" id="KW-0677">Repeat</keyword>
<evidence type="ECO:0000256" key="2">
    <source>
        <dbReference type="ARBA" id="ARBA00022737"/>
    </source>
</evidence>
<dbReference type="NCBIfam" id="TIGR00756">
    <property type="entry name" value="PPR"/>
    <property type="match status" value="2"/>
</dbReference>
<evidence type="ECO:0000256" key="1">
    <source>
        <dbReference type="ARBA" id="ARBA00006192"/>
    </source>
</evidence>
<dbReference type="PANTHER" id="PTHR47936">
    <property type="entry name" value="PPR_LONG DOMAIN-CONTAINING PROTEIN"/>
    <property type="match status" value="1"/>
</dbReference>
<evidence type="ECO:0008006" key="9">
    <source>
        <dbReference type="Google" id="ProtNLM"/>
    </source>
</evidence>
<evidence type="ECO:0000256" key="5">
    <source>
        <dbReference type="PROSITE-ProRule" id="PRU00708"/>
    </source>
</evidence>
<protein>
    <recommendedName>
        <fullName evidence="9">Pentatricopeptide repeat-containing protein</fullName>
    </recommendedName>
</protein>